<comment type="caution">
    <text evidence="7">The sequence shown here is derived from an EMBL/GenBank/DDBJ whole genome shotgun (WGS) entry which is preliminary data.</text>
</comment>
<dbReference type="Pfam" id="PF03462">
    <property type="entry name" value="PCRF"/>
    <property type="match status" value="1"/>
</dbReference>
<feature type="domain" description="Prokaryotic-type class I peptide chain release factors" evidence="6">
    <location>
        <begin position="187"/>
        <end position="203"/>
    </location>
</feature>
<dbReference type="PANTHER" id="PTHR43804">
    <property type="entry name" value="LD18447P"/>
    <property type="match status" value="1"/>
</dbReference>
<protein>
    <submittedName>
        <fullName evidence="7">Peptide chain release factor 1</fullName>
    </submittedName>
</protein>
<feature type="compositionally biased region" description="Polar residues" evidence="5">
    <location>
        <begin position="48"/>
        <end position="60"/>
    </location>
</feature>
<evidence type="ECO:0000313" key="7">
    <source>
        <dbReference type="EMBL" id="OGE44197.1"/>
    </source>
</evidence>
<dbReference type="Proteomes" id="UP000178565">
    <property type="component" value="Unassembled WGS sequence"/>
</dbReference>
<evidence type="ECO:0000256" key="3">
    <source>
        <dbReference type="ARBA" id="ARBA00022481"/>
    </source>
</evidence>
<dbReference type="Gene3D" id="3.30.160.20">
    <property type="match status" value="1"/>
</dbReference>
<dbReference type="SUPFAM" id="SSF75620">
    <property type="entry name" value="Release factor"/>
    <property type="match status" value="1"/>
</dbReference>
<reference evidence="7 8" key="1">
    <citation type="journal article" date="2016" name="Nat. Commun.">
        <title>Thousands of microbial genomes shed light on interconnected biogeochemical processes in an aquifer system.</title>
        <authorList>
            <person name="Anantharaman K."/>
            <person name="Brown C.T."/>
            <person name="Hug L.A."/>
            <person name="Sharon I."/>
            <person name="Castelle C.J."/>
            <person name="Probst A.J."/>
            <person name="Thomas B.C."/>
            <person name="Singh A."/>
            <person name="Wilkins M.J."/>
            <person name="Karaoz U."/>
            <person name="Brodie E.L."/>
            <person name="Williams K.H."/>
            <person name="Hubbard S.S."/>
            <person name="Banfield J.F."/>
        </authorList>
    </citation>
    <scope>NUCLEOTIDE SEQUENCE [LARGE SCALE GENOMIC DNA]</scope>
</reference>
<dbReference type="PANTHER" id="PTHR43804:SF7">
    <property type="entry name" value="LD18447P"/>
    <property type="match status" value="1"/>
</dbReference>
<sequence>MDYIQQQLKQIDRKIEELEKLLDDPELKELAQSEIEEFKKQKIELEKSSSTPMESENLQPETGGPLDQNVAILEIRSAAGGDEAGIFANDLLRMYTKFAQKVGWKLEELDRSEGKLSQIKEIILKISGKDSYDNLKYESGVHRVQRVPTTESSGRIHTSTATVAVLPQVSASEAKVNPQDLEFEAFRSGGAGGQNVNKVSTAVRLKHKPSGIVVTAQTERSQLQNRGNAMALLRAKLWEAEQLKKVGNIDAKRAAQVGTGERSEKIRTYNFPQNRVTDHRIGKSWHNLEKILDGELDEIIKALRVHEQQA</sequence>
<comment type="similarity">
    <text evidence="2">Belongs to the prokaryotic/mitochondrial release factor family.</text>
</comment>
<feature type="region of interest" description="Disordered" evidence="5">
    <location>
        <begin position="42"/>
        <end position="65"/>
    </location>
</feature>
<evidence type="ECO:0000256" key="2">
    <source>
        <dbReference type="ARBA" id="ARBA00010835"/>
    </source>
</evidence>
<organism evidence="7 8">
    <name type="scientific">Candidatus Daviesbacteria bacterium RIFCSPLOWO2_01_FULL_39_12</name>
    <dbReference type="NCBI Taxonomy" id="1797785"/>
    <lineage>
        <taxon>Bacteria</taxon>
        <taxon>Candidatus Daviesiibacteriota</taxon>
    </lineage>
</organism>
<dbReference type="PROSITE" id="PS00745">
    <property type="entry name" value="RF_PROK_I"/>
    <property type="match status" value="1"/>
</dbReference>
<dbReference type="AlphaFoldDB" id="A0A1F5KTE1"/>
<gene>
    <name evidence="7" type="ORF">A3B45_05470</name>
</gene>
<evidence type="ECO:0000313" key="8">
    <source>
        <dbReference type="Proteomes" id="UP000178565"/>
    </source>
</evidence>
<accession>A0A1F5KTE1</accession>
<comment type="function">
    <text evidence="1">Peptide chain release factor 1 directs the termination of translation in response to the peptide chain termination codons UAG and UAA.</text>
</comment>
<evidence type="ECO:0000256" key="4">
    <source>
        <dbReference type="ARBA" id="ARBA00022917"/>
    </source>
</evidence>
<dbReference type="EMBL" id="MFDM01000006">
    <property type="protein sequence ID" value="OGE44197.1"/>
    <property type="molecule type" value="Genomic_DNA"/>
</dbReference>
<dbReference type="Pfam" id="PF00472">
    <property type="entry name" value="RF-1"/>
    <property type="match status" value="1"/>
</dbReference>
<name>A0A1F5KTE1_9BACT</name>
<dbReference type="InterPro" id="IPR005139">
    <property type="entry name" value="PCRF"/>
</dbReference>
<keyword evidence="4" id="KW-0648">Protein biosynthesis</keyword>
<dbReference type="SMART" id="SM00937">
    <property type="entry name" value="PCRF"/>
    <property type="match status" value="1"/>
</dbReference>
<dbReference type="FunFam" id="3.30.70.1660:FF:000002">
    <property type="entry name" value="Peptide chain release factor 1"/>
    <property type="match status" value="1"/>
</dbReference>
<dbReference type="GO" id="GO:0005737">
    <property type="term" value="C:cytoplasm"/>
    <property type="evidence" value="ECO:0007669"/>
    <property type="project" value="UniProtKB-ARBA"/>
</dbReference>
<evidence type="ECO:0000256" key="1">
    <source>
        <dbReference type="ARBA" id="ARBA00002986"/>
    </source>
</evidence>
<dbReference type="Gene3D" id="3.30.70.1660">
    <property type="match status" value="2"/>
</dbReference>
<evidence type="ECO:0000259" key="6">
    <source>
        <dbReference type="PROSITE" id="PS00745"/>
    </source>
</evidence>
<dbReference type="InterPro" id="IPR050057">
    <property type="entry name" value="Prokaryotic/Mito_RF"/>
</dbReference>
<dbReference type="GO" id="GO:0003747">
    <property type="term" value="F:translation release factor activity"/>
    <property type="evidence" value="ECO:0007669"/>
    <property type="project" value="InterPro"/>
</dbReference>
<dbReference type="InterPro" id="IPR000352">
    <property type="entry name" value="Pep_chain_release_fac_I"/>
</dbReference>
<dbReference type="STRING" id="1797785.A3B45_05470"/>
<proteinExistence type="inferred from homology"/>
<dbReference type="InterPro" id="IPR045853">
    <property type="entry name" value="Pep_chain_release_fac_I_sf"/>
</dbReference>
<keyword evidence="3" id="KW-0488">Methylation</keyword>
<evidence type="ECO:0000256" key="5">
    <source>
        <dbReference type="SAM" id="MobiDB-lite"/>
    </source>
</evidence>
<dbReference type="Gene3D" id="6.10.140.1950">
    <property type="match status" value="1"/>
</dbReference>